<name>Q918S4_PCV2</name>
<accession>Q918S4</accession>
<dbReference type="Pfam" id="PF07038">
    <property type="entry name" value="Circovir2_Orf4"/>
    <property type="match status" value="1"/>
</dbReference>
<proteinExistence type="predicted"/>
<protein>
    <submittedName>
        <fullName evidence="1">ORF6</fullName>
    </submittedName>
</protein>
<dbReference type="InterPro" id="IPR009757">
    <property type="entry name" value="Circovirus2_Orf4"/>
</dbReference>
<dbReference type="Proteomes" id="UP000170746">
    <property type="component" value="Genome"/>
</dbReference>
<evidence type="ECO:0000313" key="1">
    <source>
        <dbReference type="EMBL" id="AAL01080.1"/>
    </source>
</evidence>
<dbReference type="GO" id="GO:0052150">
    <property type="term" value="P:symbiont-mediated perturbation of host apoptosis"/>
    <property type="evidence" value="ECO:0007669"/>
    <property type="project" value="InterPro"/>
</dbReference>
<evidence type="ECO:0000313" key="2">
    <source>
        <dbReference type="Proteomes" id="UP000170746"/>
    </source>
</evidence>
<organism evidence="1 2">
    <name type="scientific">Porcine circovirus 2</name>
    <name type="common">PCV2</name>
    <dbReference type="NCBI Taxonomy" id="85708"/>
    <lineage>
        <taxon>Viruses</taxon>
        <taxon>Monodnaviria</taxon>
        <taxon>Shotokuvirae</taxon>
        <taxon>Cressdnaviricota</taxon>
        <taxon>Arfiviricetes</taxon>
        <taxon>Cirlivirales</taxon>
        <taxon>Circoviridae</taxon>
        <taxon>Circovirus</taxon>
        <taxon>Circovirus porcine2</taxon>
    </lineage>
</organism>
<sequence>MFLGGFQYVVSGSAKLAAHLLLPHPGGPTMTCTLVFQSRFCIFPLTFKSSASPRKFLTNVTGCCSATVTRLPLSNKVLTAVDRSLRCP</sequence>
<dbReference type="EMBL" id="AF408635">
    <property type="protein sequence ID" value="AAL01080.1"/>
    <property type="molecule type" value="Genomic_DNA"/>
</dbReference>
<reference evidence="1 2" key="1">
    <citation type="submission" date="2001-08" db="EMBL/GenBank/DDBJ databases">
        <title>Pathogenic strain of PCV showing CPE in vitro.</title>
        <authorList>
            <person name="Ouardani M."/>
            <person name="Dea S."/>
        </authorList>
    </citation>
    <scope>NUCLEOTIDE SEQUENCE [LARGE SCALE GENOMIC DNA]</scope>
    <source>
        <strain evidence="1">IAF2897</strain>
    </source>
</reference>
<organismHost>
    <name type="scientific">Sus scrofa</name>
    <name type="common">Pig</name>
    <dbReference type="NCBI Taxonomy" id="9823"/>
</organismHost>